<evidence type="ECO:0000256" key="13">
    <source>
        <dbReference type="ARBA" id="ARBA00023136"/>
    </source>
</evidence>
<comment type="subcellular location">
    <subcellularLocation>
        <location evidence="2">Cell inner membrane</location>
        <topology evidence="2">Multi-pass membrane protein</topology>
    </subcellularLocation>
</comment>
<dbReference type="PRINTS" id="PR00344">
    <property type="entry name" value="BCTRLSENSOR"/>
</dbReference>
<dbReference type="EC" id="2.7.13.3" evidence="3"/>
<evidence type="ECO:0000256" key="14">
    <source>
        <dbReference type="PROSITE-ProRule" id="PRU00110"/>
    </source>
</evidence>
<evidence type="ECO:0000313" key="24">
    <source>
        <dbReference type="Proteomes" id="UP000474758"/>
    </source>
</evidence>
<dbReference type="Proteomes" id="UP000474758">
    <property type="component" value="Unassembled WGS sequence"/>
</dbReference>
<evidence type="ECO:0000256" key="5">
    <source>
        <dbReference type="ARBA" id="ARBA00022519"/>
    </source>
</evidence>
<dbReference type="Gene3D" id="1.20.120.160">
    <property type="entry name" value="HPT domain"/>
    <property type="match status" value="1"/>
</dbReference>
<dbReference type="SUPFAM" id="SSF55874">
    <property type="entry name" value="ATPase domain of HSP90 chaperone/DNA topoisomerase II/histidine kinase"/>
    <property type="match status" value="1"/>
</dbReference>
<dbReference type="SMART" id="SM00388">
    <property type="entry name" value="HisKA"/>
    <property type="match status" value="1"/>
</dbReference>
<dbReference type="InterPro" id="IPR004358">
    <property type="entry name" value="Sig_transdc_His_kin-like_C"/>
</dbReference>
<dbReference type="Pfam" id="PF02518">
    <property type="entry name" value="HATPase_c"/>
    <property type="match status" value="1"/>
</dbReference>
<dbReference type="PROSITE" id="PS50110">
    <property type="entry name" value="RESPONSE_REGULATORY"/>
    <property type="match status" value="1"/>
</dbReference>
<feature type="domain" description="Response regulatory" evidence="19">
    <location>
        <begin position="618"/>
        <end position="735"/>
    </location>
</feature>
<dbReference type="PANTHER" id="PTHR43047">
    <property type="entry name" value="TWO-COMPONENT HISTIDINE PROTEIN KINASE"/>
    <property type="match status" value="1"/>
</dbReference>
<dbReference type="InterPro" id="IPR011006">
    <property type="entry name" value="CheY-like_superfamily"/>
</dbReference>
<evidence type="ECO:0000256" key="11">
    <source>
        <dbReference type="ARBA" id="ARBA00022989"/>
    </source>
</evidence>
<dbReference type="InterPro" id="IPR036890">
    <property type="entry name" value="HATPase_C_sf"/>
</dbReference>
<keyword evidence="6 15" id="KW-0597">Phosphoprotein</keyword>
<evidence type="ECO:0000259" key="20">
    <source>
        <dbReference type="PROSITE" id="PS50112"/>
    </source>
</evidence>
<reference evidence="23 24" key="1">
    <citation type="submission" date="2020-02" db="EMBL/GenBank/DDBJ databases">
        <title>Rhodobacter translucens sp. nov., a novel bacterium isolated from activated sludge.</title>
        <authorList>
            <person name="Liu J."/>
        </authorList>
    </citation>
    <scope>NUCLEOTIDE SEQUENCE [LARGE SCALE GENOMIC DNA]</scope>
    <source>
        <strain evidence="23 24">HX-7-19</strain>
    </source>
</reference>
<dbReference type="EMBL" id="JAALFE010000005">
    <property type="protein sequence ID" value="NGQ90571.1"/>
    <property type="molecule type" value="Genomic_DNA"/>
</dbReference>
<keyword evidence="10" id="KW-0547">Nucleotide-binding</keyword>
<proteinExistence type="predicted"/>
<dbReference type="SUPFAM" id="SSF47384">
    <property type="entry name" value="Homodimeric domain of signal transducing histidine kinase"/>
    <property type="match status" value="1"/>
</dbReference>
<feature type="region of interest" description="Disordered" evidence="16">
    <location>
        <begin position="850"/>
        <end position="872"/>
    </location>
</feature>
<evidence type="ECO:0000256" key="15">
    <source>
        <dbReference type="PROSITE-ProRule" id="PRU00169"/>
    </source>
</evidence>
<dbReference type="InterPro" id="IPR001789">
    <property type="entry name" value="Sig_transdc_resp-reg_receiver"/>
</dbReference>
<gene>
    <name evidence="23" type="ORF">G5V65_06650</name>
</gene>
<feature type="modified residue" description="4-aspartylphosphate" evidence="15">
    <location>
        <position position="667"/>
    </location>
</feature>
<evidence type="ECO:0000256" key="10">
    <source>
        <dbReference type="ARBA" id="ARBA00022840"/>
    </source>
</evidence>
<feature type="transmembrane region" description="Helical" evidence="17">
    <location>
        <begin position="184"/>
        <end position="207"/>
    </location>
</feature>
<evidence type="ECO:0000256" key="2">
    <source>
        <dbReference type="ARBA" id="ARBA00004429"/>
    </source>
</evidence>
<dbReference type="InterPro" id="IPR008207">
    <property type="entry name" value="Sig_transdc_His_kin_Hpt_dom"/>
</dbReference>
<dbReference type="RefSeq" id="WP_165048203.1">
    <property type="nucleotide sequence ID" value="NZ_JAALFE010000005.1"/>
</dbReference>
<feature type="domain" description="PAS" evidence="20">
    <location>
        <begin position="222"/>
        <end position="274"/>
    </location>
</feature>
<dbReference type="Pfam" id="PF00512">
    <property type="entry name" value="HisKA"/>
    <property type="match status" value="1"/>
</dbReference>
<keyword evidence="7" id="KW-0808">Transferase</keyword>
<dbReference type="InterPro" id="IPR013767">
    <property type="entry name" value="PAS_fold"/>
</dbReference>
<evidence type="ECO:0000259" key="22">
    <source>
        <dbReference type="PROSITE" id="PS50894"/>
    </source>
</evidence>
<keyword evidence="5" id="KW-0997">Cell inner membrane</keyword>
<feature type="domain" description="Histidine kinase" evidence="18">
    <location>
        <begin position="369"/>
        <end position="588"/>
    </location>
</feature>
<dbReference type="SMART" id="SM00091">
    <property type="entry name" value="PAS"/>
    <property type="match status" value="1"/>
</dbReference>
<evidence type="ECO:0000256" key="8">
    <source>
        <dbReference type="ARBA" id="ARBA00022692"/>
    </source>
</evidence>
<dbReference type="PROSITE" id="PS50113">
    <property type="entry name" value="PAC"/>
    <property type="match status" value="1"/>
</dbReference>
<evidence type="ECO:0000256" key="1">
    <source>
        <dbReference type="ARBA" id="ARBA00000085"/>
    </source>
</evidence>
<dbReference type="PROSITE" id="PS50109">
    <property type="entry name" value="HIS_KIN"/>
    <property type="match status" value="1"/>
</dbReference>
<dbReference type="Gene3D" id="3.30.450.20">
    <property type="entry name" value="PAS domain"/>
    <property type="match status" value="1"/>
</dbReference>
<dbReference type="InterPro" id="IPR036641">
    <property type="entry name" value="HPT_dom_sf"/>
</dbReference>
<evidence type="ECO:0000256" key="12">
    <source>
        <dbReference type="ARBA" id="ARBA00023012"/>
    </source>
</evidence>
<evidence type="ECO:0000259" key="21">
    <source>
        <dbReference type="PROSITE" id="PS50113"/>
    </source>
</evidence>
<dbReference type="AlphaFoldDB" id="A0A6M1U8U0"/>
<name>A0A6M1U8U0_9RHOB</name>
<keyword evidence="9" id="KW-0418">Kinase</keyword>
<dbReference type="InterPro" id="IPR000700">
    <property type="entry name" value="PAS-assoc_C"/>
</dbReference>
<evidence type="ECO:0000256" key="7">
    <source>
        <dbReference type="ARBA" id="ARBA00022679"/>
    </source>
</evidence>
<dbReference type="GO" id="GO:0006355">
    <property type="term" value="P:regulation of DNA-templated transcription"/>
    <property type="evidence" value="ECO:0007669"/>
    <property type="project" value="InterPro"/>
</dbReference>
<dbReference type="InterPro" id="IPR000014">
    <property type="entry name" value="PAS"/>
</dbReference>
<evidence type="ECO:0000256" key="17">
    <source>
        <dbReference type="SAM" id="Phobius"/>
    </source>
</evidence>
<protein>
    <recommendedName>
        <fullName evidence="3">histidine kinase</fullName>
        <ecNumber evidence="3">2.7.13.3</ecNumber>
    </recommendedName>
</protein>
<dbReference type="CDD" id="cd00082">
    <property type="entry name" value="HisKA"/>
    <property type="match status" value="1"/>
</dbReference>
<dbReference type="Pfam" id="PF00989">
    <property type="entry name" value="PAS"/>
    <property type="match status" value="1"/>
</dbReference>
<comment type="catalytic activity">
    <reaction evidence="1">
        <text>ATP + protein L-histidine = ADP + protein N-phospho-L-histidine.</text>
        <dbReference type="EC" id="2.7.13.3"/>
    </reaction>
</comment>
<dbReference type="GO" id="GO:0000155">
    <property type="term" value="F:phosphorelay sensor kinase activity"/>
    <property type="evidence" value="ECO:0007669"/>
    <property type="project" value="InterPro"/>
</dbReference>
<dbReference type="Gene3D" id="3.30.565.10">
    <property type="entry name" value="Histidine kinase-like ATPase, C-terminal domain"/>
    <property type="match status" value="1"/>
</dbReference>
<dbReference type="SUPFAM" id="SSF55785">
    <property type="entry name" value="PYP-like sensor domain (PAS domain)"/>
    <property type="match status" value="1"/>
</dbReference>
<organism evidence="23 24">
    <name type="scientific">Paragemmobacter kunshanensis</name>
    <dbReference type="NCBI Taxonomy" id="2583234"/>
    <lineage>
        <taxon>Bacteria</taxon>
        <taxon>Pseudomonadati</taxon>
        <taxon>Pseudomonadota</taxon>
        <taxon>Alphaproteobacteria</taxon>
        <taxon>Rhodobacterales</taxon>
        <taxon>Paracoccaceae</taxon>
        <taxon>Paragemmobacter</taxon>
    </lineage>
</organism>
<feature type="region of interest" description="Disordered" evidence="16">
    <location>
        <begin position="590"/>
        <end position="611"/>
    </location>
</feature>
<keyword evidence="8 17" id="KW-0812">Transmembrane</keyword>
<dbReference type="SMART" id="SM00387">
    <property type="entry name" value="HATPase_c"/>
    <property type="match status" value="1"/>
</dbReference>
<keyword evidence="11 17" id="KW-1133">Transmembrane helix</keyword>
<dbReference type="InterPro" id="IPR036097">
    <property type="entry name" value="HisK_dim/P_sf"/>
</dbReference>
<keyword evidence="13 17" id="KW-0472">Membrane</keyword>
<feature type="domain" description="PAC" evidence="21">
    <location>
        <begin position="301"/>
        <end position="351"/>
    </location>
</feature>
<dbReference type="Gene3D" id="3.40.50.2300">
    <property type="match status" value="1"/>
</dbReference>
<dbReference type="Gene3D" id="1.10.287.130">
    <property type="match status" value="1"/>
</dbReference>
<sequence length="922" mass="96635">MGAREVATWQRMGQYRLGAAALVAGLCLVAIAFLAQEVRARLAVLERANSDNTQWVMLQTEVEVLRLQGALTEAQKRPTPDRLDEVRRWFNVFYSRVAMLDRSTLYAPLMDLPDYAAGYRQVMAYLDETVALIDAPDRMLARNLGRIAAPLPEVRAATRAMTLDAVSDFAAQADMNRESISLTLLRLAAVTAALMLILAGVAAILALQFRRSEIQKRVLSDTGARLSAIVATSADGIVVTDRNGIILDFNPAAEAIFGLPAARAIGRNALEDLFAEGLDGPQQRALIAALSEPRGEGQDALRIEVDARRADGSVFPAEVSIARDAGQEAGIVVAFLRDISARREAEATLTLALDRAQAGEKAKAEFLAVMSHEMRTPLNGLIGSMELLRRAATNDDQRALLSVMESSGEILLGHVNSVLDVSRAEVGAARAEAAAFDLDRLLEETAANQAGLAEAAGNSMAVTQPDGPLGRVIGDRGKLRQILLNLVGNAVKFTRDGNISIEAERLPDQPGLVEIRVGDTGIGIAEADQERIFQDFVTLDASYGRSTGGTGLGLGIARRLARAMGGEIGLESLEGEGSLFWLRLPLPPAPPAATTEPAPPGKSAADAGDDVDPGPPLRVLLVEDNAINRFLLRRFLESGGHQVTEAADGIEGVEKAGKAGFDAILMDISMPRMDGIAATRAIRVGGGPSAQARILALTAHALPQEQARFRAAGMEASLTKPIGRNALLRALAGDPAALDRAATGPAGGPALAETGGAGGPGAAPLPQVIDADRLADLIRYVGAETAQALILRLIEEADASLARLGALDPGRDGAEMARLCHRLTGSSGTFGALALRHALMAAQEALGAGALHPDDRPQAEEPPAAAPGEHQPDPAAIAQALSRIAGIWQETRAALLLQAEAASGETGPAAPRGAPASETAAP</sequence>
<dbReference type="InterPro" id="IPR005467">
    <property type="entry name" value="His_kinase_dom"/>
</dbReference>
<evidence type="ECO:0000259" key="18">
    <source>
        <dbReference type="PROSITE" id="PS50109"/>
    </source>
</evidence>
<dbReference type="NCBIfam" id="TIGR00229">
    <property type="entry name" value="sensory_box"/>
    <property type="match status" value="1"/>
</dbReference>
<evidence type="ECO:0000256" key="16">
    <source>
        <dbReference type="SAM" id="MobiDB-lite"/>
    </source>
</evidence>
<dbReference type="PROSITE" id="PS50894">
    <property type="entry name" value="HPT"/>
    <property type="match status" value="1"/>
</dbReference>
<feature type="modified residue" description="Phosphohistidine" evidence="14">
    <location>
        <position position="821"/>
    </location>
</feature>
<dbReference type="InterPro" id="IPR035965">
    <property type="entry name" value="PAS-like_dom_sf"/>
</dbReference>
<dbReference type="PANTHER" id="PTHR43047:SF64">
    <property type="entry name" value="HISTIDINE KINASE CONTAINING CHEY-HOMOLOGOUS RECEIVER DOMAIN AND PAS DOMAIN-RELATED"/>
    <property type="match status" value="1"/>
</dbReference>
<evidence type="ECO:0000256" key="6">
    <source>
        <dbReference type="ARBA" id="ARBA00022553"/>
    </source>
</evidence>
<dbReference type="PROSITE" id="PS50112">
    <property type="entry name" value="PAS"/>
    <property type="match status" value="1"/>
</dbReference>
<dbReference type="GO" id="GO:0005886">
    <property type="term" value="C:plasma membrane"/>
    <property type="evidence" value="ECO:0007669"/>
    <property type="project" value="UniProtKB-SubCell"/>
</dbReference>
<keyword evidence="10" id="KW-0067">ATP-binding</keyword>
<evidence type="ECO:0000259" key="19">
    <source>
        <dbReference type="PROSITE" id="PS50110"/>
    </source>
</evidence>
<keyword evidence="12" id="KW-0902">Two-component regulatory system</keyword>
<dbReference type="SUPFAM" id="SSF52172">
    <property type="entry name" value="CheY-like"/>
    <property type="match status" value="1"/>
</dbReference>
<dbReference type="Pfam" id="PF00072">
    <property type="entry name" value="Response_reg"/>
    <property type="match status" value="1"/>
</dbReference>
<evidence type="ECO:0000256" key="4">
    <source>
        <dbReference type="ARBA" id="ARBA00022475"/>
    </source>
</evidence>
<keyword evidence="4" id="KW-1003">Cell membrane</keyword>
<evidence type="ECO:0000256" key="3">
    <source>
        <dbReference type="ARBA" id="ARBA00012438"/>
    </source>
</evidence>
<comment type="caution">
    <text evidence="23">The sequence shown here is derived from an EMBL/GenBank/DDBJ whole genome shotgun (WGS) entry which is preliminary data.</text>
</comment>
<dbReference type="SUPFAM" id="SSF47226">
    <property type="entry name" value="Histidine-containing phosphotransfer domain, HPT domain"/>
    <property type="match status" value="1"/>
</dbReference>
<dbReference type="InterPro" id="IPR003661">
    <property type="entry name" value="HisK_dim/P_dom"/>
</dbReference>
<dbReference type="CDD" id="cd00130">
    <property type="entry name" value="PAS"/>
    <property type="match status" value="1"/>
</dbReference>
<feature type="region of interest" description="Disordered" evidence="16">
    <location>
        <begin position="902"/>
        <end position="922"/>
    </location>
</feature>
<dbReference type="InterPro" id="IPR003594">
    <property type="entry name" value="HATPase_dom"/>
</dbReference>
<keyword evidence="24" id="KW-1185">Reference proteome</keyword>
<feature type="domain" description="HPt" evidence="22">
    <location>
        <begin position="782"/>
        <end position="888"/>
    </location>
</feature>
<dbReference type="CDD" id="cd17546">
    <property type="entry name" value="REC_hyHK_CKI1_RcsC-like"/>
    <property type="match status" value="1"/>
</dbReference>
<evidence type="ECO:0000256" key="9">
    <source>
        <dbReference type="ARBA" id="ARBA00022777"/>
    </source>
</evidence>
<dbReference type="Pfam" id="PF01627">
    <property type="entry name" value="Hpt"/>
    <property type="match status" value="1"/>
</dbReference>
<dbReference type="SMART" id="SM00448">
    <property type="entry name" value="REC"/>
    <property type="match status" value="1"/>
</dbReference>
<accession>A0A6M1U8U0</accession>
<evidence type="ECO:0000313" key="23">
    <source>
        <dbReference type="EMBL" id="NGQ90571.1"/>
    </source>
</evidence>